<evidence type="ECO:0000256" key="5">
    <source>
        <dbReference type="ARBA" id="ARBA00022840"/>
    </source>
</evidence>
<dbReference type="PRINTS" id="PR00190">
    <property type="entry name" value="ACTIN"/>
</dbReference>
<evidence type="ECO:0000313" key="12">
    <source>
        <dbReference type="EMBL" id="KAK4447364.1"/>
    </source>
</evidence>
<keyword evidence="6" id="KW-0206">Cytoskeleton</keyword>
<dbReference type="Pfam" id="PF00022">
    <property type="entry name" value="Actin"/>
    <property type="match status" value="1"/>
</dbReference>
<evidence type="ECO:0000256" key="4">
    <source>
        <dbReference type="ARBA" id="ARBA00022801"/>
    </source>
</evidence>
<dbReference type="GO" id="GO:0005524">
    <property type="term" value="F:ATP binding"/>
    <property type="evidence" value="ECO:0007669"/>
    <property type="project" value="UniProtKB-KW"/>
</dbReference>
<comment type="subcellular location">
    <subcellularLocation>
        <location evidence="1">Cytoplasm</location>
        <location evidence="1">Cytoskeleton</location>
    </subcellularLocation>
</comment>
<evidence type="ECO:0000256" key="6">
    <source>
        <dbReference type="ARBA" id="ARBA00023212"/>
    </source>
</evidence>
<dbReference type="FunFam" id="3.90.640.10:FF:000007">
    <property type="entry name" value="Actin like 7B"/>
    <property type="match status" value="1"/>
</dbReference>
<accession>A0AAV9GEY7</accession>
<dbReference type="Gene3D" id="3.90.640.10">
    <property type="entry name" value="Actin, Chain A, domain 4"/>
    <property type="match status" value="1"/>
</dbReference>
<keyword evidence="13" id="KW-1185">Reference proteome</keyword>
<dbReference type="PANTHER" id="PTHR11937">
    <property type="entry name" value="ACTIN"/>
    <property type="match status" value="1"/>
</dbReference>
<sequence>MEEEVTPLVIDHGSDLIKAGFAGDDFPKVLVHCDSPSHRCHRPVKSTEASCRKVSQRPNLTSNGAVSRGAISTPRNRLGRDIENWDDVEKVWRHIFHNKLGVSPNDHPLLVAEPVLISKPNREKMTTVVFENLDVPAFYACQVPVLAMYAAGRTTGTVLGLGHHFMYSASVYEGYAQHHSIFRNDLAGLDLTNYLARTLAEKGCAFPKTTEGGIVREIKKKLCYVAVDPEQEAREAAKSSCLEKTYTLPDGRVLTIGDERFWVPEALFQPEILDLKTPGVHELLCEGINRCDSDVRRELYGNIVMEGGSTMFPGIAERLYKEVTALAPNSVKVKIVAPPERKYSVWIGGSILASLSTFQGLWISKAEYSESGASIVHRKCF</sequence>
<gene>
    <name evidence="12" type="ORF">QBC34DRAFT_440118</name>
</gene>
<dbReference type="Proteomes" id="UP001321760">
    <property type="component" value="Unassembled WGS sequence"/>
</dbReference>
<dbReference type="EMBL" id="MU865950">
    <property type="protein sequence ID" value="KAK4447364.1"/>
    <property type="molecule type" value="Genomic_DNA"/>
</dbReference>
<evidence type="ECO:0000256" key="9">
    <source>
        <dbReference type="ARBA" id="ARBA00073387"/>
    </source>
</evidence>
<dbReference type="FunFam" id="3.30.420.40:FF:000218">
    <property type="entry name" value="actin, alpha sarcomeric/skeletal-like"/>
    <property type="match status" value="1"/>
</dbReference>
<evidence type="ECO:0000256" key="3">
    <source>
        <dbReference type="ARBA" id="ARBA00022741"/>
    </source>
</evidence>
<organism evidence="12 13">
    <name type="scientific">Podospora aff. communis PSN243</name>
    <dbReference type="NCBI Taxonomy" id="3040156"/>
    <lineage>
        <taxon>Eukaryota</taxon>
        <taxon>Fungi</taxon>
        <taxon>Dikarya</taxon>
        <taxon>Ascomycota</taxon>
        <taxon>Pezizomycotina</taxon>
        <taxon>Sordariomycetes</taxon>
        <taxon>Sordariomycetidae</taxon>
        <taxon>Sordariales</taxon>
        <taxon>Podosporaceae</taxon>
        <taxon>Podospora</taxon>
    </lineage>
</organism>
<comment type="catalytic activity">
    <reaction evidence="8">
        <text>ATP + H2O = ADP + phosphate + H(+)</text>
        <dbReference type="Rhea" id="RHEA:13065"/>
        <dbReference type="ChEBI" id="CHEBI:15377"/>
        <dbReference type="ChEBI" id="CHEBI:15378"/>
        <dbReference type="ChEBI" id="CHEBI:30616"/>
        <dbReference type="ChEBI" id="CHEBI:43474"/>
        <dbReference type="ChEBI" id="CHEBI:456216"/>
    </reaction>
</comment>
<evidence type="ECO:0000313" key="13">
    <source>
        <dbReference type="Proteomes" id="UP001321760"/>
    </source>
</evidence>
<comment type="caution">
    <text evidence="12">The sequence shown here is derived from an EMBL/GenBank/DDBJ whole genome shotgun (WGS) entry which is preliminary data.</text>
</comment>
<proteinExistence type="inferred from homology"/>
<dbReference type="SUPFAM" id="SSF53067">
    <property type="entry name" value="Actin-like ATPase domain"/>
    <property type="match status" value="2"/>
</dbReference>
<evidence type="ECO:0000256" key="10">
    <source>
        <dbReference type="ARBA" id="ARBA00076361"/>
    </source>
</evidence>
<reference evidence="12" key="2">
    <citation type="submission" date="2023-05" db="EMBL/GenBank/DDBJ databases">
        <authorList>
            <consortium name="Lawrence Berkeley National Laboratory"/>
            <person name="Steindorff A."/>
            <person name="Hensen N."/>
            <person name="Bonometti L."/>
            <person name="Westerberg I."/>
            <person name="Brannstrom I.O."/>
            <person name="Guillou S."/>
            <person name="Cros-Aarteil S."/>
            <person name="Calhoun S."/>
            <person name="Haridas S."/>
            <person name="Kuo A."/>
            <person name="Mondo S."/>
            <person name="Pangilinan J."/>
            <person name="Riley R."/>
            <person name="Labutti K."/>
            <person name="Andreopoulos B."/>
            <person name="Lipzen A."/>
            <person name="Chen C."/>
            <person name="Yanf M."/>
            <person name="Daum C."/>
            <person name="Ng V."/>
            <person name="Clum A."/>
            <person name="Ohm R."/>
            <person name="Martin F."/>
            <person name="Silar P."/>
            <person name="Natvig D."/>
            <person name="Lalanne C."/>
            <person name="Gautier V."/>
            <person name="Ament-Velasquez S.L."/>
            <person name="Kruys A."/>
            <person name="Hutchinson M.I."/>
            <person name="Powell A.J."/>
            <person name="Barry K."/>
            <person name="Miller A.N."/>
            <person name="Grigoriev I.V."/>
            <person name="Debuchy R."/>
            <person name="Gladieux P."/>
            <person name="Thoren M.H."/>
            <person name="Johannesson H."/>
        </authorList>
    </citation>
    <scope>NUCLEOTIDE SEQUENCE</scope>
    <source>
        <strain evidence="12">PSN243</strain>
    </source>
</reference>
<keyword evidence="4" id="KW-0378">Hydrolase</keyword>
<keyword evidence="2" id="KW-0963">Cytoplasm</keyword>
<evidence type="ECO:0000256" key="8">
    <source>
        <dbReference type="ARBA" id="ARBA00049360"/>
    </source>
</evidence>
<dbReference type="SMART" id="SM00268">
    <property type="entry name" value="ACTIN"/>
    <property type="match status" value="1"/>
</dbReference>
<reference evidence="12" key="1">
    <citation type="journal article" date="2023" name="Mol. Phylogenet. Evol.">
        <title>Genome-scale phylogeny and comparative genomics of the fungal order Sordariales.</title>
        <authorList>
            <person name="Hensen N."/>
            <person name="Bonometti L."/>
            <person name="Westerberg I."/>
            <person name="Brannstrom I.O."/>
            <person name="Guillou S."/>
            <person name="Cros-Aarteil S."/>
            <person name="Calhoun S."/>
            <person name="Haridas S."/>
            <person name="Kuo A."/>
            <person name="Mondo S."/>
            <person name="Pangilinan J."/>
            <person name="Riley R."/>
            <person name="LaButti K."/>
            <person name="Andreopoulos B."/>
            <person name="Lipzen A."/>
            <person name="Chen C."/>
            <person name="Yan M."/>
            <person name="Daum C."/>
            <person name="Ng V."/>
            <person name="Clum A."/>
            <person name="Steindorff A."/>
            <person name="Ohm R.A."/>
            <person name="Martin F."/>
            <person name="Silar P."/>
            <person name="Natvig D.O."/>
            <person name="Lalanne C."/>
            <person name="Gautier V."/>
            <person name="Ament-Velasquez S.L."/>
            <person name="Kruys A."/>
            <person name="Hutchinson M.I."/>
            <person name="Powell A.J."/>
            <person name="Barry K."/>
            <person name="Miller A.N."/>
            <person name="Grigoriev I.V."/>
            <person name="Debuchy R."/>
            <person name="Gladieux P."/>
            <person name="Hiltunen Thoren M."/>
            <person name="Johannesson H."/>
        </authorList>
    </citation>
    <scope>NUCLEOTIDE SEQUENCE</scope>
    <source>
        <strain evidence="12">PSN243</strain>
    </source>
</reference>
<evidence type="ECO:0000256" key="1">
    <source>
        <dbReference type="ARBA" id="ARBA00004245"/>
    </source>
</evidence>
<dbReference type="GO" id="GO:0005869">
    <property type="term" value="C:dynactin complex"/>
    <property type="evidence" value="ECO:0007669"/>
    <property type="project" value="UniProtKB-ARBA"/>
</dbReference>
<dbReference type="InterPro" id="IPR043129">
    <property type="entry name" value="ATPase_NBD"/>
</dbReference>
<name>A0AAV9GEY7_9PEZI</name>
<evidence type="ECO:0000256" key="11">
    <source>
        <dbReference type="ARBA" id="ARBA00083222"/>
    </source>
</evidence>
<evidence type="ECO:0000256" key="2">
    <source>
        <dbReference type="ARBA" id="ARBA00022490"/>
    </source>
</evidence>
<dbReference type="AlphaFoldDB" id="A0AAV9GEY7"/>
<keyword evidence="3" id="KW-0547">Nucleotide-binding</keyword>
<dbReference type="GO" id="GO:0016787">
    <property type="term" value="F:hydrolase activity"/>
    <property type="evidence" value="ECO:0007669"/>
    <property type="project" value="UniProtKB-KW"/>
</dbReference>
<dbReference type="InterPro" id="IPR004000">
    <property type="entry name" value="Actin"/>
</dbReference>
<dbReference type="FunFam" id="3.30.420.40:FF:000058">
    <property type="entry name" value="Putative actin-related protein 5"/>
    <property type="match status" value="1"/>
</dbReference>
<protein>
    <recommendedName>
        <fullName evidence="9">Centractin</fullName>
    </recommendedName>
    <alternativeName>
        <fullName evidence="10">Actin-like protein</fullName>
    </alternativeName>
    <alternativeName>
        <fullName evidence="11">Actin-related protein 1</fullName>
    </alternativeName>
</protein>
<evidence type="ECO:0000256" key="7">
    <source>
        <dbReference type="ARBA" id="ARBA00038483"/>
    </source>
</evidence>
<keyword evidence="5" id="KW-0067">ATP-binding</keyword>
<dbReference type="Gene3D" id="3.30.420.40">
    <property type="match status" value="2"/>
</dbReference>
<dbReference type="FunFam" id="3.30.420.40:FF:000148">
    <property type="entry name" value="Actin, alpha skeletal muscle"/>
    <property type="match status" value="1"/>
</dbReference>
<comment type="similarity">
    <text evidence="7">Belongs to the actin family. ARP1 subfamily.</text>
</comment>